<dbReference type="Proteomes" id="UP000026960">
    <property type="component" value="Chromosome 7"/>
</dbReference>
<proteinExistence type="predicted"/>
<dbReference type="PaxDb" id="65489-OBART07G06800.1"/>
<dbReference type="Gene3D" id="3.80.10.10">
    <property type="entry name" value="Ribonuclease Inhibitor"/>
    <property type="match status" value="1"/>
</dbReference>
<keyword evidence="3" id="KW-1185">Reference proteome</keyword>
<sequence length="321" mass="34902">MPLAAVSSASYGALPLPIPSASTPATSSPDPAAPVVKGARCRRAPQEGPGGGSLAWAACVHLFYGLFKTVLFHTSDFMGKLAKLKHLRYIKLGEMLEDYQVRQAKGYTDLENIENEEEAKNAKLEEKRHLGSLSLEWSEDDGTNSREDCSIILDNLEPNSILKNLKISGYVGAKIPYWIAKASVSNLISLDLGGCKNWKNLPSLAEFLLLKHLRLDNLQLPSEFLLLNQLRATAAETAAAGSMRDGNLQNSYCSSIFAQPRRQARCATTTMGDGGATILMGDGGATASMRRWHGADSRHGRPDTAEGREESLFLFARSYPC</sequence>
<dbReference type="EnsemblPlants" id="OBART07G06800.1">
    <property type="protein sequence ID" value="OBART07G06800.1"/>
    <property type="gene ID" value="OBART07G06800"/>
</dbReference>
<reference evidence="2" key="1">
    <citation type="journal article" date="2009" name="Rice">
        <title>De Novo Next Generation Sequencing of Plant Genomes.</title>
        <authorList>
            <person name="Rounsley S."/>
            <person name="Marri P.R."/>
            <person name="Yu Y."/>
            <person name="He R."/>
            <person name="Sisneros N."/>
            <person name="Goicoechea J.L."/>
            <person name="Lee S.J."/>
            <person name="Angelova A."/>
            <person name="Kudrna D."/>
            <person name="Luo M."/>
            <person name="Affourtit J."/>
            <person name="Desany B."/>
            <person name="Knight J."/>
            <person name="Niazi F."/>
            <person name="Egholm M."/>
            <person name="Wing R.A."/>
        </authorList>
    </citation>
    <scope>NUCLEOTIDE SEQUENCE [LARGE SCALE GENOMIC DNA]</scope>
    <source>
        <strain evidence="2">cv. IRGC 105608</strain>
    </source>
</reference>
<dbReference type="InterPro" id="IPR032675">
    <property type="entry name" value="LRR_dom_sf"/>
</dbReference>
<dbReference type="STRING" id="65489.A0A0D3GNI7"/>
<reference evidence="2" key="2">
    <citation type="submission" date="2015-03" db="UniProtKB">
        <authorList>
            <consortium name="EnsemblPlants"/>
        </authorList>
    </citation>
    <scope>IDENTIFICATION</scope>
</reference>
<dbReference type="Pfam" id="PF25019">
    <property type="entry name" value="LRR_R13L1-DRL21"/>
    <property type="match status" value="1"/>
</dbReference>
<evidence type="ECO:0000313" key="3">
    <source>
        <dbReference type="Proteomes" id="UP000026960"/>
    </source>
</evidence>
<dbReference type="Gramene" id="OBART07G06800.1">
    <property type="protein sequence ID" value="OBART07G06800.1"/>
    <property type="gene ID" value="OBART07G06800"/>
</dbReference>
<dbReference type="PANTHER" id="PTHR47186">
    <property type="entry name" value="LEUCINE-RICH REPEAT-CONTAINING PROTEIN 57"/>
    <property type="match status" value="1"/>
</dbReference>
<organism evidence="2">
    <name type="scientific">Oryza barthii</name>
    <dbReference type="NCBI Taxonomy" id="65489"/>
    <lineage>
        <taxon>Eukaryota</taxon>
        <taxon>Viridiplantae</taxon>
        <taxon>Streptophyta</taxon>
        <taxon>Embryophyta</taxon>
        <taxon>Tracheophyta</taxon>
        <taxon>Spermatophyta</taxon>
        <taxon>Magnoliopsida</taxon>
        <taxon>Liliopsida</taxon>
        <taxon>Poales</taxon>
        <taxon>Poaceae</taxon>
        <taxon>BOP clade</taxon>
        <taxon>Oryzoideae</taxon>
        <taxon>Oryzeae</taxon>
        <taxon>Oryzinae</taxon>
        <taxon>Oryza</taxon>
    </lineage>
</organism>
<evidence type="ECO:0000259" key="1">
    <source>
        <dbReference type="Pfam" id="PF25019"/>
    </source>
</evidence>
<name>A0A0D3GNI7_9ORYZ</name>
<accession>A0A0D3GNI7</accession>
<dbReference type="HOGENOM" id="CLU_069490_0_0_1"/>
<dbReference type="PANTHER" id="PTHR47186:SF3">
    <property type="entry name" value="OS09G0267800 PROTEIN"/>
    <property type="match status" value="1"/>
</dbReference>
<dbReference type="AlphaFoldDB" id="A0A0D3GNI7"/>
<feature type="domain" description="R13L1/DRL21-like LRR repeat region" evidence="1">
    <location>
        <begin position="109"/>
        <end position="217"/>
    </location>
</feature>
<dbReference type="InterPro" id="IPR056789">
    <property type="entry name" value="LRR_R13L1-DRL21"/>
</dbReference>
<protein>
    <recommendedName>
        <fullName evidence="1">R13L1/DRL21-like LRR repeat region domain-containing protein</fullName>
    </recommendedName>
</protein>
<evidence type="ECO:0000313" key="2">
    <source>
        <dbReference type="EnsemblPlants" id="OBART07G06800.1"/>
    </source>
</evidence>